<proteinExistence type="predicted"/>
<protein>
    <submittedName>
        <fullName evidence="1">Uncharacterized protein</fullName>
    </submittedName>
</protein>
<keyword evidence="2" id="KW-1185">Reference proteome</keyword>
<comment type="caution">
    <text evidence="1">The sequence shown here is derived from an EMBL/GenBank/DDBJ whole genome shotgun (WGS) entry which is preliminary data.</text>
</comment>
<name>A0A540MKT5_MALBA</name>
<reference evidence="1 2" key="1">
    <citation type="journal article" date="2019" name="G3 (Bethesda)">
        <title>Sequencing of a Wild Apple (Malus baccata) Genome Unravels the Differences Between Cultivated and Wild Apple Species Regarding Disease Resistance and Cold Tolerance.</title>
        <authorList>
            <person name="Chen X."/>
        </authorList>
    </citation>
    <scope>NUCLEOTIDE SEQUENCE [LARGE SCALE GENOMIC DNA]</scope>
    <source>
        <strain evidence="2">cv. Shandingzi</strain>
        <tissue evidence="1">Leaves</tissue>
    </source>
</reference>
<dbReference type="Proteomes" id="UP000315295">
    <property type="component" value="Unassembled WGS sequence"/>
</dbReference>
<sequence>MRASQYLAGSIIAEPILDVVELNGGVSGEPNTVVPRAFRRADLDVPVFPVCHPDNVAASYHLHDFGVDYSSAR</sequence>
<dbReference type="EMBL" id="VIEB01000237">
    <property type="protein sequence ID" value="TQD99380.1"/>
    <property type="molecule type" value="Genomic_DNA"/>
</dbReference>
<dbReference type="AlphaFoldDB" id="A0A540MKT5"/>
<evidence type="ECO:0000313" key="2">
    <source>
        <dbReference type="Proteomes" id="UP000315295"/>
    </source>
</evidence>
<organism evidence="1 2">
    <name type="scientific">Malus baccata</name>
    <name type="common">Siberian crab apple</name>
    <name type="synonym">Pyrus baccata</name>
    <dbReference type="NCBI Taxonomy" id="106549"/>
    <lineage>
        <taxon>Eukaryota</taxon>
        <taxon>Viridiplantae</taxon>
        <taxon>Streptophyta</taxon>
        <taxon>Embryophyta</taxon>
        <taxon>Tracheophyta</taxon>
        <taxon>Spermatophyta</taxon>
        <taxon>Magnoliopsida</taxon>
        <taxon>eudicotyledons</taxon>
        <taxon>Gunneridae</taxon>
        <taxon>Pentapetalae</taxon>
        <taxon>rosids</taxon>
        <taxon>fabids</taxon>
        <taxon>Rosales</taxon>
        <taxon>Rosaceae</taxon>
        <taxon>Amygdaloideae</taxon>
        <taxon>Maleae</taxon>
        <taxon>Malus</taxon>
    </lineage>
</organism>
<accession>A0A540MKT5</accession>
<evidence type="ECO:0000313" key="1">
    <source>
        <dbReference type="EMBL" id="TQD99380.1"/>
    </source>
</evidence>
<gene>
    <name evidence="1" type="ORF">C1H46_015038</name>
</gene>